<feature type="chain" id="PRO_5030008686" description="DUF2780 domain-containing protein" evidence="1">
    <location>
        <begin position="23"/>
        <end position="185"/>
    </location>
</feature>
<dbReference type="Proteomes" id="UP000036325">
    <property type="component" value="Unassembled WGS sequence"/>
</dbReference>
<evidence type="ECO:0008006" key="4">
    <source>
        <dbReference type="Google" id="ProtNLM"/>
    </source>
</evidence>
<proteinExistence type="predicted"/>
<sequence>MKKLSGVALATLMTVAASPVFAGFSLGDVANVAAQVQGANSNGASTDKSVQAVQMLTKVNELGVKPEQAAGGVGAMLSLAKNQLSGSDYSELAKQVPGINKLAGAGALGQLSQFGGLLGKSKGVSETATSAVSNVANTDQLNAAFTALGMQDGMVAKFAPVLLDYFKGQNVSASLLSKLGSAWGV</sequence>
<keyword evidence="1" id="KW-0732">Signal</keyword>
<accession>A0A0J6IQG8</accession>
<dbReference type="PATRIC" id="fig|1608994.3.peg.2684"/>
<gene>
    <name evidence="2" type="ORF">TU86_10305</name>
</gene>
<organism evidence="2 3">
    <name type="scientific">Pseudomonas weihenstephanensis</name>
    <dbReference type="NCBI Taxonomy" id="1608994"/>
    <lineage>
        <taxon>Bacteria</taxon>
        <taxon>Pseudomonadati</taxon>
        <taxon>Pseudomonadota</taxon>
        <taxon>Gammaproteobacteria</taxon>
        <taxon>Pseudomonadales</taxon>
        <taxon>Pseudomonadaceae</taxon>
        <taxon>Pseudomonas</taxon>
    </lineage>
</organism>
<dbReference type="OrthoDB" id="8546843at2"/>
<dbReference type="EMBL" id="JYLF01000003">
    <property type="protein sequence ID" value="KMN14369.1"/>
    <property type="molecule type" value="Genomic_DNA"/>
</dbReference>
<dbReference type="InterPro" id="IPR021302">
    <property type="entry name" value="DUF2780_VcgC/VcgE"/>
</dbReference>
<evidence type="ECO:0000256" key="1">
    <source>
        <dbReference type="SAM" id="SignalP"/>
    </source>
</evidence>
<dbReference type="RefSeq" id="WP_048364184.1">
    <property type="nucleotide sequence ID" value="NZ_JYLF01000003.1"/>
</dbReference>
<reference evidence="2 3" key="1">
    <citation type="submission" date="2015-02" db="EMBL/GenBank/DDBJ databases">
        <title>Pseudomonas helleri sp. nov. and Pseudomonas weihenstephanensis sp. nov., isolated from raw cows milk.</title>
        <authorList>
            <person name="von Neubeck M."/>
            <person name="Huptas C."/>
            <person name="Wenning M."/>
            <person name="Scherer S."/>
        </authorList>
    </citation>
    <scope>NUCLEOTIDE SEQUENCE [LARGE SCALE GENOMIC DNA]</scope>
    <source>
        <strain evidence="2 3">DSM 29166</strain>
    </source>
</reference>
<dbReference type="Pfam" id="PF11075">
    <property type="entry name" value="DUF2780"/>
    <property type="match status" value="1"/>
</dbReference>
<accession>A0A0J6IYA9</accession>
<evidence type="ECO:0000313" key="3">
    <source>
        <dbReference type="Proteomes" id="UP000036325"/>
    </source>
</evidence>
<feature type="signal peptide" evidence="1">
    <location>
        <begin position="1"/>
        <end position="22"/>
    </location>
</feature>
<dbReference type="STRING" id="1608994.TU86_10305"/>
<dbReference type="AlphaFoldDB" id="A0A0J6IQG8"/>
<comment type="caution">
    <text evidence="2">The sequence shown here is derived from an EMBL/GenBank/DDBJ whole genome shotgun (WGS) entry which is preliminary data.</text>
</comment>
<evidence type="ECO:0000313" key="2">
    <source>
        <dbReference type="EMBL" id="KMN14369.1"/>
    </source>
</evidence>
<name>A0A0J6IQG8_9PSED</name>
<protein>
    <recommendedName>
        <fullName evidence="4">DUF2780 domain-containing protein</fullName>
    </recommendedName>
</protein>